<evidence type="ECO:0000313" key="2">
    <source>
        <dbReference type="EMBL" id="ALF00188.1"/>
    </source>
</evidence>
<organism evidence="2 3">
    <name type="scientific">Streptomyces phage SF3</name>
    <dbReference type="NCBI Taxonomy" id="1690818"/>
    <lineage>
        <taxon>Viruses</taxon>
        <taxon>Duplodnaviria</taxon>
        <taxon>Heunggongvirae</taxon>
        <taxon>Uroviricota</taxon>
        <taxon>Caudoviricetes</taxon>
        <taxon>Siftrevirus</taxon>
        <taxon>Siftrevirus SF3</taxon>
    </lineage>
</organism>
<dbReference type="Pfam" id="PF24623">
    <property type="entry name" value="Phage_zn_bind_8"/>
    <property type="match status" value="1"/>
</dbReference>
<dbReference type="EMBL" id="KT221034">
    <property type="protein sequence ID" value="ALF00188.1"/>
    <property type="molecule type" value="Genomic_DNA"/>
</dbReference>
<reference evidence="2 3" key="1">
    <citation type="submission" date="2015-06" db="EMBL/GenBank/DDBJ databases">
        <title>Complete genomic sequence analysis of two virulent actinophages of Streptomyces flavovirens.</title>
        <authorList>
            <person name="Sharaf A."/>
            <person name="Marie E."/>
            <person name="ElBaz R."/>
            <person name="Elmaghraby I."/>
            <person name="Mercati F."/>
        </authorList>
    </citation>
    <scope>NUCLEOTIDE SEQUENCE [LARGE SCALE GENOMIC DNA]</scope>
</reference>
<evidence type="ECO:0000313" key="3">
    <source>
        <dbReference type="Proteomes" id="UP000202764"/>
    </source>
</evidence>
<accession>A0A0M5M0M5</accession>
<dbReference type="InterPro" id="IPR056911">
    <property type="entry name" value="Phage_Znf_bind_put"/>
</dbReference>
<gene>
    <name evidence="2" type="ORF">SF3_570</name>
</gene>
<dbReference type="KEGG" id="vg:26639402"/>
<evidence type="ECO:0000259" key="1">
    <source>
        <dbReference type="Pfam" id="PF24623"/>
    </source>
</evidence>
<sequence length="211" mass="22782">MDTNDVIRLLGEISLVNDRVVKTDTAEQRAQVHMWAAALRDVPLDFAGEAVGRHYAESAWPVMPKDITARWRDTVRERMSRQVGTFEPAHHPDVDPDDQYGNAYVAALRAGRSAVMTGADAPRELRELVGRVGRTVERAEATEGYLAAKAALFPKADKPAGPAGPPELAVECPACEAGPHRPCQSIARGRVLSGTHGSRRDAYAAQHGAVA</sequence>
<dbReference type="GeneID" id="26639402"/>
<dbReference type="RefSeq" id="YP_009213184.1">
    <property type="nucleotide sequence ID" value="NC_028952.1"/>
</dbReference>
<name>A0A0M5M0M5_9CAUD</name>
<dbReference type="Proteomes" id="UP000202764">
    <property type="component" value="Segment"/>
</dbReference>
<feature type="domain" description="DNA-binding phage zinc finger" evidence="1">
    <location>
        <begin position="163"/>
        <end position="205"/>
    </location>
</feature>
<protein>
    <recommendedName>
        <fullName evidence="1">DNA-binding phage zinc finger domain-containing protein</fullName>
    </recommendedName>
</protein>
<proteinExistence type="predicted"/>
<keyword evidence="3" id="KW-1185">Reference proteome</keyword>